<gene>
    <name evidence="2" type="ORF">HNY73_018397</name>
</gene>
<dbReference type="AlphaFoldDB" id="A0A8T0EE38"/>
<organism evidence="2 3">
    <name type="scientific">Argiope bruennichi</name>
    <name type="common">Wasp spider</name>
    <name type="synonym">Aranea bruennichi</name>
    <dbReference type="NCBI Taxonomy" id="94029"/>
    <lineage>
        <taxon>Eukaryota</taxon>
        <taxon>Metazoa</taxon>
        <taxon>Ecdysozoa</taxon>
        <taxon>Arthropoda</taxon>
        <taxon>Chelicerata</taxon>
        <taxon>Arachnida</taxon>
        <taxon>Araneae</taxon>
        <taxon>Araneomorphae</taxon>
        <taxon>Entelegynae</taxon>
        <taxon>Araneoidea</taxon>
        <taxon>Araneidae</taxon>
        <taxon>Argiope</taxon>
    </lineage>
</organism>
<evidence type="ECO:0000313" key="2">
    <source>
        <dbReference type="EMBL" id="KAF8770920.1"/>
    </source>
</evidence>
<evidence type="ECO:0000256" key="1">
    <source>
        <dbReference type="SAM" id="SignalP"/>
    </source>
</evidence>
<keyword evidence="1" id="KW-0732">Signal</keyword>
<dbReference type="Proteomes" id="UP000807504">
    <property type="component" value="Unassembled WGS sequence"/>
</dbReference>
<reference evidence="2" key="2">
    <citation type="submission" date="2020-06" db="EMBL/GenBank/DDBJ databases">
        <authorList>
            <person name="Sheffer M."/>
        </authorList>
    </citation>
    <scope>NUCLEOTIDE SEQUENCE</scope>
</reference>
<sequence length="164" mass="19083">MFHVCVTLLLLILTTSMSQDSWETYEDSEEYYEYEEPIDLEEAKKYFCSQIVQGFKDCLRTYYEKQLPYYDSCYEKIGLKSKNFLDAVDEACLPETPVDVGKKFQACKIEIQMAIRNQKVSLGTGIAMDDEATVFKYLVYCLPVREHLLDEGWLQYFLAGPVPL</sequence>
<reference evidence="2" key="1">
    <citation type="journal article" date="2020" name="bioRxiv">
        <title>Chromosome-level reference genome of the European wasp spider Argiope bruennichi: a resource for studies on range expansion and evolutionary adaptation.</title>
        <authorList>
            <person name="Sheffer M.M."/>
            <person name="Hoppe A."/>
            <person name="Krehenwinkel H."/>
            <person name="Uhl G."/>
            <person name="Kuss A.W."/>
            <person name="Jensen L."/>
            <person name="Jensen C."/>
            <person name="Gillespie R.G."/>
            <person name="Hoff K.J."/>
            <person name="Prost S."/>
        </authorList>
    </citation>
    <scope>NUCLEOTIDE SEQUENCE</scope>
</reference>
<accession>A0A8T0EE38</accession>
<proteinExistence type="predicted"/>
<evidence type="ECO:0008006" key="4">
    <source>
        <dbReference type="Google" id="ProtNLM"/>
    </source>
</evidence>
<evidence type="ECO:0000313" key="3">
    <source>
        <dbReference type="Proteomes" id="UP000807504"/>
    </source>
</evidence>
<keyword evidence="3" id="KW-1185">Reference proteome</keyword>
<comment type="caution">
    <text evidence="2">The sequence shown here is derived from an EMBL/GenBank/DDBJ whole genome shotgun (WGS) entry which is preliminary data.</text>
</comment>
<feature type="chain" id="PRO_5035732326" description="Secreted protein" evidence="1">
    <location>
        <begin position="19"/>
        <end position="164"/>
    </location>
</feature>
<feature type="signal peptide" evidence="1">
    <location>
        <begin position="1"/>
        <end position="18"/>
    </location>
</feature>
<dbReference type="EMBL" id="JABXBU010002228">
    <property type="protein sequence ID" value="KAF8770920.1"/>
    <property type="molecule type" value="Genomic_DNA"/>
</dbReference>
<protein>
    <recommendedName>
        <fullName evidence="4">Secreted protein</fullName>
    </recommendedName>
</protein>
<name>A0A8T0EE38_ARGBR</name>